<dbReference type="EMBL" id="QWIN01000414">
    <property type="protein sequence ID" value="RMY52140.1"/>
    <property type="molecule type" value="Genomic_DNA"/>
</dbReference>
<dbReference type="InterPro" id="IPR057678">
    <property type="entry name" value="DUF7918"/>
</dbReference>
<evidence type="ECO:0000313" key="4">
    <source>
        <dbReference type="Proteomes" id="UP000270230"/>
    </source>
</evidence>
<comment type="caution">
    <text evidence="3">The sequence shown here is derived from an EMBL/GenBank/DDBJ whole genome shotgun (WGS) entry which is preliminary data.</text>
</comment>
<feature type="compositionally biased region" description="Low complexity" evidence="1">
    <location>
        <begin position="1023"/>
        <end position="1036"/>
    </location>
</feature>
<feature type="region of interest" description="Disordered" evidence="1">
    <location>
        <begin position="637"/>
        <end position="809"/>
    </location>
</feature>
<reference evidence="3 4" key="1">
    <citation type="journal article" date="2018" name="BMC Genomics">
        <title>Genomic evidence for intraspecific hybridization in a clonal and extremely halotolerant yeast.</title>
        <authorList>
            <person name="Gostincar C."/>
            <person name="Stajich J.E."/>
            <person name="Zupancic J."/>
            <person name="Zalar P."/>
            <person name="Gunde-Cimerman N."/>
        </authorList>
    </citation>
    <scope>NUCLEOTIDE SEQUENCE [LARGE SCALE GENOMIC DNA]</scope>
    <source>
        <strain evidence="3 4">EXF-151</strain>
    </source>
</reference>
<proteinExistence type="predicted"/>
<gene>
    <name evidence="3" type="ORF">D0865_05947</name>
</gene>
<evidence type="ECO:0000259" key="2">
    <source>
        <dbReference type="Pfam" id="PF25534"/>
    </source>
</evidence>
<feature type="region of interest" description="Disordered" evidence="1">
    <location>
        <begin position="829"/>
        <end position="859"/>
    </location>
</feature>
<evidence type="ECO:0000313" key="3">
    <source>
        <dbReference type="EMBL" id="RMY52140.1"/>
    </source>
</evidence>
<dbReference type="VEuPathDB" id="FungiDB:BTJ68_05419"/>
<dbReference type="Proteomes" id="UP000270230">
    <property type="component" value="Unassembled WGS sequence"/>
</dbReference>
<dbReference type="AlphaFoldDB" id="A0A3M7CJS6"/>
<evidence type="ECO:0000256" key="1">
    <source>
        <dbReference type="SAM" id="MobiDB-lite"/>
    </source>
</evidence>
<feature type="compositionally biased region" description="Low complexity" evidence="1">
    <location>
        <begin position="1054"/>
        <end position="1068"/>
    </location>
</feature>
<feature type="region of interest" description="Disordered" evidence="1">
    <location>
        <begin position="156"/>
        <end position="196"/>
    </location>
</feature>
<feature type="domain" description="DUF7918" evidence="2">
    <location>
        <begin position="17"/>
        <end position="171"/>
    </location>
</feature>
<feature type="region of interest" description="Disordered" evidence="1">
    <location>
        <begin position="966"/>
        <end position="1091"/>
    </location>
</feature>
<dbReference type="Pfam" id="PF25534">
    <property type="entry name" value="DUF7918"/>
    <property type="match status" value="1"/>
</dbReference>
<feature type="compositionally biased region" description="Polar residues" evidence="1">
    <location>
        <begin position="1070"/>
        <end position="1084"/>
    </location>
</feature>
<feature type="compositionally biased region" description="Polar residues" evidence="1">
    <location>
        <begin position="757"/>
        <end position="779"/>
    </location>
</feature>
<organism evidence="3 4">
    <name type="scientific">Hortaea werneckii</name>
    <name type="common">Black yeast</name>
    <name type="synonym">Cladosporium werneckii</name>
    <dbReference type="NCBI Taxonomy" id="91943"/>
    <lineage>
        <taxon>Eukaryota</taxon>
        <taxon>Fungi</taxon>
        <taxon>Dikarya</taxon>
        <taxon>Ascomycota</taxon>
        <taxon>Pezizomycotina</taxon>
        <taxon>Dothideomycetes</taxon>
        <taxon>Dothideomycetidae</taxon>
        <taxon>Mycosphaerellales</taxon>
        <taxon>Teratosphaeriaceae</taxon>
        <taxon>Hortaea</taxon>
    </lineage>
</organism>
<name>A0A3M7CJS6_HORWE</name>
<feature type="compositionally biased region" description="Polar residues" evidence="1">
    <location>
        <begin position="708"/>
        <end position="742"/>
    </location>
</feature>
<protein>
    <recommendedName>
        <fullName evidence="2">DUF7918 domain-containing protein</fullName>
    </recommendedName>
</protein>
<sequence>MPKLKQLVCSIELGQNRTPLQEYGARYSDGAVESFVAVPDTKIPFCIRLKSEGYIAPGLAAFVFMDGQYQCNRNKLQLRMPDDGVPESDYEIDFCLRQKEEKTASGTFVGRQWSFAELNTTKSDKAANLNPRFLHNIGTIEVVVLRCKREGEDVPTPRLQAGLIPPVPPKAPSDKRIAGPTQAPSAAPAAKAKQLTPAPSDALGGLFGLFDGACDEEEISLQHKKPIDTHLEGVNTIGGLDGAGDFPAPYQHVPLPPVGRDGYVMPRAPVGKTWDSVVGKFLPVIEVGHYHSESQHGGVSEIERALKVRRDDRSAIHHPGKTASLDSFPVPVDANVDAALGNTDERGQLDGYGGPNVNIYQGWAWDNRGYDDMQGDHYFGMTGADRVNQKMKMREQGHVVSPSQAPIQHSIPQGYGRVANSMPQQYNAPQYSFQQDVARQSHGNPNVPIEFGILELQQKILDMRSRLVENNDETTDILEQLRANHGRLGSPSLMQRLEYLQNESDYLTKQLDVYSNGLNDYVQNASKNPDEEDLEILQKLRQMEKDARTKKIPAAVPPVRYPTPAVNGWQQTGQGEVGRATTGKPPPSVERPGGLANKLNERYARVAAQNTQQSDAKKVQEAQQDWVNGPKAIDWAYEQPHGTGWTGSGKGHRTLPQEPRAGGNSWTDDDEAHQSSPQKPAAGGTGWADDEKGPQSSPQRAAVDNWGAPSSPQQWSGNDNAGSNGAIGQQQKNNEAWSGSASHRSRQQDNGGWGPAVSQQRTPQSHRGGSVYNPTSPSGKVNDAGWADGTVASDQGRREKTPSIFIQSPSPGAHVKSYWADWRQPTMPQDSPGHGMKKHEAARDPCDYPSAPLPTVPEGKLKDIKHGIQAGEFRTLIPSSDKKLTLTTGKGASYSHRCHRPLYMDTMAEPYAVFSFKYRSKEALEIILKRDVSSDVQAIVKQAEEEKFLNMPKHKLVEELMKMRLPGGSPSPKKALTNSAASGWGGGAETRGVAGNGWDNQSNGGKQTHVGGWDEQSAHGRGHSSSKSVHSISKGHAANAGWDDPQPQQADNVAWGGNTNAANAWGGNSARESNNQAGWANNTPAAGGGWDGAASWKPVRYKAPAVHDIDSEGSLATGFTRSSSSSPVPVHNFGGFAERQKLAHHDGPVSPIAENAGVGAGGGALRGQEHFGPSNPGANYPGFSSAGQGFLPWGGANGYDLSENPMKKWEKGGWAREMVEGVPKTK</sequence>
<feature type="region of interest" description="Disordered" evidence="1">
    <location>
        <begin position="557"/>
        <end position="595"/>
    </location>
</feature>
<dbReference type="OrthoDB" id="5423516at2759"/>
<accession>A0A3M7CJS6</accession>
<feature type="compositionally biased region" description="Low complexity" evidence="1">
    <location>
        <begin position="178"/>
        <end position="196"/>
    </location>
</feature>